<dbReference type="AlphaFoldDB" id="A0A0C5VIM1"/>
<evidence type="ECO:0000259" key="2">
    <source>
        <dbReference type="Pfam" id="PF09832"/>
    </source>
</evidence>
<proteinExistence type="predicted"/>
<evidence type="ECO:0000313" key="3">
    <source>
        <dbReference type="EMBL" id="AJQ93193.1"/>
    </source>
</evidence>
<dbReference type="Pfam" id="PF09832">
    <property type="entry name" value="DUF2059"/>
    <property type="match status" value="1"/>
</dbReference>
<accession>A0A0C5VIM1</accession>
<name>A0A0C5VIM1_9GAMM</name>
<dbReference type="STRING" id="1445510.YC6258_01144"/>
<keyword evidence="4" id="KW-1185">Reference proteome</keyword>
<dbReference type="Proteomes" id="UP000032266">
    <property type="component" value="Chromosome"/>
</dbReference>
<feature type="chain" id="PRO_5002194589" description="DUF2059 domain-containing protein" evidence="1">
    <location>
        <begin position="19"/>
        <end position="164"/>
    </location>
</feature>
<feature type="signal peptide" evidence="1">
    <location>
        <begin position="1"/>
        <end position="18"/>
    </location>
</feature>
<dbReference type="KEGG" id="gsn:YC6258_01144"/>
<sequence length="164" mass="18735">MSKFWIVCLMLCSFGAVAAGSSKEAKVTELMNLMDMDALIDNMYVQMEPMLKNVSKQLDIQPSEQPLFDQYYNDVLTIMKTDFSWEKMQPGFMDIYLREFSEQEIDDLLAFYSTETGQAVLKKMPEVMQASVQLSQTLMQSAMPKIQARVKQLSDELAASRLAQ</sequence>
<organism evidence="3 4">
    <name type="scientific">Gynuella sunshinyii YC6258</name>
    <dbReference type="NCBI Taxonomy" id="1445510"/>
    <lineage>
        <taxon>Bacteria</taxon>
        <taxon>Pseudomonadati</taxon>
        <taxon>Pseudomonadota</taxon>
        <taxon>Gammaproteobacteria</taxon>
        <taxon>Oceanospirillales</taxon>
        <taxon>Saccharospirillaceae</taxon>
        <taxon>Gynuella</taxon>
    </lineage>
</organism>
<gene>
    <name evidence="3" type="ORF">YC6258_01144</name>
</gene>
<dbReference type="HOGENOM" id="CLU_107918_2_1_6"/>
<dbReference type="EMBL" id="CP007142">
    <property type="protein sequence ID" value="AJQ93193.1"/>
    <property type="molecule type" value="Genomic_DNA"/>
</dbReference>
<evidence type="ECO:0000256" key="1">
    <source>
        <dbReference type="SAM" id="SignalP"/>
    </source>
</evidence>
<protein>
    <recommendedName>
        <fullName evidence="2">DUF2059 domain-containing protein</fullName>
    </recommendedName>
</protein>
<keyword evidence="1" id="KW-0732">Signal</keyword>
<dbReference type="InterPro" id="IPR018637">
    <property type="entry name" value="DUF2059"/>
</dbReference>
<dbReference type="RefSeq" id="WP_044616069.1">
    <property type="nucleotide sequence ID" value="NZ_CP007142.1"/>
</dbReference>
<dbReference type="OrthoDB" id="191313at2"/>
<feature type="domain" description="DUF2059" evidence="2">
    <location>
        <begin position="86"/>
        <end position="144"/>
    </location>
</feature>
<evidence type="ECO:0000313" key="4">
    <source>
        <dbReference type="Proteomes" id="UP000032266"/>
    </source>
</evidence>
<reference evidence="3 4" key="1">
    <citation type="submission" date="2014-01" db="EMBL/GenBank/DDBJ databases">
        <title>Full genme sequencing of cellulolytic bacterium Gynuella sunshinyii YC6258T gen. nov., sp. nov.</title>
        <authorList>
            <person name="Khan H."/>
            <person name="Chung E.J."/>
            <person name="Chung Y.R."/>
        </authorList>
    </citation>
    <scope>NUCLEOTIDE SEQUENCE [LARGE SCALE GENOMIC DNA]</scope>
    <source>
        <strain evidence="3 4">YC6258</strain>
    </source>
</reference>